<proteinExistence type="predicted"/>
<name>A0A840I631_9PROT</name>
<dbReference type="Gene3D" id="3.40.50.300">
    <property type="entry name" value="P-loop containing nucleotide triphosphate hydrolases"/>
    <property type="match status" value="2"/>
</dbReference>
<sequence length="812" mass="89486">MSARLTQVQVTDFRSIRGTVTVPLDAPVVLVHGPNGSGKTSLLSAIELGLTGAVGSLKRFDDAYTDNLVHYDAVKASISVNASHDEIPNTPAEVRVRAGEIEGTPLLSRMQSRFFTERSLLSQATLSRLLEIYEASDARKTASPLTRFVNDLLGLDQLDSLVEGLHPTGDKRRLVKSLPLYGEAIDELAEHDKYVTRLADAITEARTALGSKAAELTEALGPFGVQSINDLDDDRSQLGDSNAERRASVEKAALRRDIEAALSVWRRIEQQPGREQRAAAEAFVQDRQETLAAWENDERLALEVALSGAAALYADLPPARSVGWVEAHREAVEELSDEFAKADGRLTRDEMARKELIDFREALNKAKAREGRLDESLGTLATSSGEMAQALSQLAPLVDSEICPVCRRDFSEVGTTSLRTHLATHISSLSQTASRLRSVAEERQTVRMQITQHQRNLSRLEETVLDGGDLAALRHRRANLGEALRRLQDTADAARRGDALSKETDQASQRLAILRRDEEALRGLRASVLGFAQQLSLQEPSESEALGTVLERYLVALDQVLAAALRRDQERRRVEAALEAYASAHARLSELERDHRDASAKHKSFKDAIKATNGVRGEIRKLSDRAVEARTAVVREVFNESLNRVWNNLFIRLAPEEPFLPVFELPDKGRGPVEAKLTTRYRGKDQGGNPKAMLSAGNLNTAALTLFLSLHLSVKPLLPWLVIDDPVQSMDEIHIAQFAALLRTLARQQGRQVVIAVHERPLFEYLALELSPASPGDKLITVELSKDAEGRTICDPKPITWNADAVYRAEAV</sequence>
<feature type="domain" description="RecF/RecN/SMC N-terminal" evidence="2">
    <location>
        <begin position="5"/>
        <end position="764"/>
    </location>
</feature>
<evidence type="ECO:0000259" key="2">
    <source>
        <dbReference type="Pfam" id="PF02463"/>
    </source>
</evidence>
<dbReference type="InterPro" id="IPR027417">
    <property type="entry name" value="P-loop_NTPase"/>
</dbReference>
<dbReference type="InterPro" id="IPR003395">
    <property type="entry name" value="RecF/RecN/SMC_N"/>
</dbReference>
<keyword evidence="4" id="KW-1185">Reference proteome</keyword>
<feature type="coiled-coil region" evidence="1">
    <location>
        <begin position="443"/>
        <end position="490"/>
    </location>
</feature>
<dbReference type="Proteomes" id="UP000563524">
    <property type="component" value="Unassembled WGS sequence"/>
</dbReference>
<dbReference type="AlphaFoldDB" id="A0A840I631"/>
<gene>
    <name evidence="3" type="ORF">GGQ59_002135</name>
</gene>
<protein>
    <submittedName>
        <fullName evidence="3">Exonuclease SbcC</fullName>
    </submittedName>
</protein>
<organism evidence="3 4">
    <name type="scientific">Parvularcula dongshanensis</name>
    <dbReference type="NCBI Taxonomy" id="1173995"/>
    <lineage>
        <taxon>Bacteria</taxon>
        <taxon>Pseudomonadati</taxon>
        <taxon>Pseudomonadota</taxon>
        <taxon>Alphaproteobacteria</taxon>
        <taxon>Parvularculales</taxon>
        <taxon>Parvularculaceae</taxon>
        <taxon>Parvularcula</taxon>
    </lineage>
</organism>
<evidence type="ECO:0000313" key="4">
    <source>
        <dbReference type="Proteomes" id="UP000563524"/>
    </source>
</evidence>
<feature type="coiled-coil region" evidence="1">
    <location>
        <begin position="574"/>
        <end position="608"/>
    </location>
</feature>
<keyword evidence="1" id="KW-0175">Coiled coil</keyword>
<dbReference type="RefSeq" id="WP_183818348.1">
    <property type="nucleotide sequence ID" value="NZ_JACHOB010000004.1"/>
</dbReference>
<dbReference type="EMBL" id="JACHOB010000004">
    <property type="protein sequence ID" value="MBB4659598.1"/>
    <property type="molecule type" value="Genomic_DNA"/>
</dbReference>
<evidence type="ECO:0000256" key="1">
    <source>
        <dbReference type="SAM" id="Coils"/>
    </source>
</evidence>
<dbReference type="Pfam" id="PF02463">
    <property type="entry name" value="SMC_N"/>
    <property type="match status" value="1"/>
</dbReference>
<accession>A0A840I631</accession>
<dbReference type="PANTHER" id="PTHR32114:SF2">
    <property type="entry name" value="ABC TRANSPORTER ABCH.3"/>
    <property type="match status" value="1"/>
</dbReference>
<keyword evidence="3" id="KW-0269">Exonuclease</keyword>
<reference evidence="3 4" key="1">
    <citation type="submission" date="2020-08" db="EMBL/GenBank/DDBJ databases">
        <title>Genomic Encyclopedia of Type Strains, Phase IV (KMG-IV): sequencing the most valuable type-strain genomes for metagenomic binning, comparative biology and taxonomic classification.</title>
        <authorList>
            <person name="Goeker M."/>
        </authorList>
    </citation>
    <scope>NUCLEOTIDE SEQUENCE [LARGE SCALE GENOMIC DNA]</scope>
    <source>
        <strain evidence="3 4">DSM 102850</strain>
    </source>
</reference>
<dbReference type="PANTHER" id="PTHR32114">
    <property type="entry name" value="ABC TRANSPORTER ABCH.3"/>
    <property type="match status" value="1"/>
</dbReference>
<keyword evidence="3" id="KW-0378">Hydrolase</keyword>
<dbReference type="GO" id="GO:0004527">
    <property type="term" value="F:exonuclease activity"/>
    <property type="evidence" value="ECO:0007669"/>
    <property type="project" value="UniProtKB-KW"/>
</dbReference>
<evidence type="ECO:0000313" key="3">
    <source>
        <dbReference type="EMBL" id="MBB4659598.1"/>
    </source>
</evidence>
<dbReference type="SUPFAM" id="SSF52540">
    <property type="entry name" value="P-loop containing nucleoside triphosphate hydrolases"/>
    <property type="match status" value="1"/>
</dbReference>
<keyword evidence="3" id="KW-0540">Nuclease</keyword>
<comment type="caution">
    <text evidence="3">The sequence shown here is derived from an EMBL/GenBank/DDBJ whole genome shotgun (WGS) entry which is preliminary data.</text>
</comment>